<proteinExistence type="predicted"/>
<feature type="compositionally biased region" description="Polar residues" evidence="1">
    <location>
        <begin position="77"/>
        <end position="89"/>
    </location>
</feature>
<dbReference type="AlphaFoldDB" id="A0AA38XKS6"/>
<accession>A0AA38XKS6</accession>
<evidence type="ECO:0000313" key="3">
    <source>
        <dbReference type="Proteomes" id="UP001172673"/>
    </source>
</evidence>
<dbReference type="EMBL" id="JAPDRK010000002">
    <property type="protein sequence ID" value="KAJ9615243.1"/>
    <property type="molecule type" value="Genomic_DNA"/>
</dbReference>
<feature type="region of interest" description="Disordered" evidence="1">
    <location>
        <begin position="102"/>
        <end position="145"/>
    </location>
</feature>
<feature type="compositionally biased region" description="Polar residues" evidence="1">
    <location>
        <begin position="115"/>
        <end position="141"/>
    </location>
</feature>
<evidence type="ECO:0000256" key="1">
    <source>
        <dbReference type="SAM" id="MobiDB-lite"/>
    </source>
</evidence>
<comment type="caution">
    <text evidence="2">The sequence shown here is derived from an EMBL/GenBank/DDBJ whole genome shotgun (WGS) entry which is preliminary data.</text>
</comment>
<protein>
    <submittedName>
        <fullName evidence="2">Uncharacterized protein</fullName>
    </submittedName>
</protein>
<organism evidence="2 3">
    <name type="scientific">Cladophialophora chaetospira</name>
    <dbReference type="NCBI Taxonomy" id="386627"/>
    <lineage>
        <taxon>Eukaryota</taxon>
        <taxon>Fungi</taxon>
        <taxon>Dikarya</taxon>
        <taxon>Ascomycota</taxon>
        <taxon>Pezizomycotina</taxon>
        <taxon>Eurotiomycetes</taxon>
        <taxon>Chaetothyriomycetidae</taxon>
        <taxon>Chaetothyriales</taxon>
        <taxon>Herpotrichiellaceae</taxon>
        <taxon>Cladophialophora</taxon>
    </lineage>
</organism>
<keyword evidence="3" id="KW-1185">Reference proteome</keyword>
<feature type="region of interest" description="Disordered" evidence="1">
    <location>
        <begin position="17"/>
        <end position="89"/>
    </location>
</feature>
<evidence type="ECO:0000313" key="2">
    <source>
        <dbReference type="EMBL" id="KAJ9615243.1"/>
    </source>
</evidence>
<reference evidence="2" key="1">
    <citation type="submission" date="2022-10" db="EMBL/GenBank/DDBJ databases">
        <title>Culturing micro-colonial fungi from biological soil crusts in the Mojave desert and describing Neophaeococcomyces mojavensis, and introducing the new genera and species Taxawa tesnikishii.</title>
        <authorList>
            <person name="Kurbessoian T."/>
            <person name="Stajich J.E."/>
        </authorList>
    </citation>
    <scope>NUCLEOTIDE SEQUENCE</scope>
    <source>
        <strain evidence="2">TK_41</strain>
    </source>
</reference>
<sequence>MLKDEIESTLTWAASTCKPSNTTIKPKFSHSRLKGWTESPASTASHGLSDAHPPWPADPTTGASSSSSTPSPLSPHRPQNQAASTLTRTLSTFPRFSTRCYANTSDRDDLPGSLSAGSPGQQKQSETIPSSAATQPKSSDSAEPAERILQEEQGMREDGEDQESLAEAENLSLILQKPMNGWSDACLRYLELVCKQVEAVKVTHPHPPRSKDKSLARTLNLLSLLQLRAIEASPSFRDVSIESVHGSSEELEEDGKLPSWSATALRTWIFEHTKNGQEGLKANGGVLQSDKPHIPNEEDWTQLQFRGTMHCEAILLSLHALTLDGMLAKKAPSPKEITKGPADSGRHGL</sequence>
<feature type="compositionally biased region" description="Low complexity" evidence="1">
    <location>
        <begin position="59"/>
        <end position="71"/>
    </location>
</feature>
<gene>
    <name evidence="2" type="ORF">H2200_001317</name>
</gene>
<dbReference type="Proteomes" id="UP001172673">
    <property type="component" value="Unassembled WGS sequence"/>
</dbReference>
<name>A0AA38XKS6_9EURO</name>